<dbReference type="InterPro" id="IPR002410">
    <property type="entry name" value="Peptidase_S33"/>
</dbReference>
<protein>
    <submittedName>
        <fullName evidence="4">Alpha/beta fold hydrolase</fullName>
    </submittedName>
</protein>
<evidence type="ECO:0000313" key="4">
    <source>
        <dbReference type="EMBL" id="TGG88657.1"/>
    </source>
</evidence>
<dbReference type="OrthoDB" id="9775557at2"/>
<dbReference type="Gene3D" id="3.40.50.1820">
    <property type="entry name" value="alpha/beta hydrolase"/>
    <property type="match status" value="1"/>
</dbReference>
<evidence type="ECO:0000256" key="1">
    <source>
        <dbReference type="ARBA" id="ARBA00010088"/>
    </source>
</evidence>
<keyword evidence="2 4" id="KW-0378">Hydrolase</keyword>
<sequence length="283" mass="32807">MNRSKEMIFTTSDNVYLWYKISGRGKPLLFLHGGPGGWSRSFEELGGKNFEDSFRMIYLDQRGCGRSDFPNDNDYSLDRVVKDIEELREHLGIVDLNIIAHSFGGILLINYLYKYPKYVNKAVFLNGSLSIRRSLNVQVKKSLEILDVSYKEIFEQEDDLVNKLLKTISILSSQGKYHELLGCTKEDYDRLNSVDKSLKIGKGQDFMKYVFTDNEYMKDHYYLSSKIDTPVLLLVGDKDYSIGPNHYFGEGFVNKIYKKLPGGHLLYYEKNNEIKKMLVDFLN</sequence>
<proteinExistence type="inferred from homology"/>
<accession>A0A4Z0W2F5</accession>
<comment type="similarity">
    <text evidence="1">Belongs to the peptidase S33 family.</text>
</comment>
<evidence type="ECO:0000259" key="3">
    <source>
        <dbReference type="Pfam" id="PF00561"/>
    </source>
</evidence>
<dbReference type="InterPro" id="IPR000073">
    <property type="entry name" value="AB_hydrolase_1"/>
</dbReference>
<dbReference type="PANTHER" id="PTHR43798">
    <property type="entry name" value="MONOACYLGLYCEROL LIPASE"/>
    <property type="match status" value="1"/>
</dbReference>
<evidence type="ECO:0000313" key="5">
    <source>
        <dbReference type="Proteomes" id="UP000297288"/>
    </source>
</evidence>
<dbReference type="InterPro" id="IPR029058">
    <property type="entry name" value="AB_hydrolase_fold"/>
</dbReference>
<dbReference type="GO" id="GO:0016020">
    <property type="term" value="C:membrane"/>
    <property type="evidence" value="ECO:0007669"/>
    <property type="project" value="TreeGrafter"/>
</dbReference>
<reference evidence="4 5" key="1">
    <citation type="submission" date="2019-04" db="EMBL/GenBank/DDBJ databases">
        <title>Draft genome sequence data and analysis of a Fermenting Bacterium, Geotoga petraea strain HO-Geo1, isolated from heavy-oil petroleum reservoir in Russia.</title>
        <authorList>
            <person name="Grouzdev D.S."/>
            <person name="Semenova E.M."/>
            <person name="Sokolova D.S."/>
            <person name="Tourova T.P."/>
            <person name="Poltaraus A.B."/>
            <person name="Nazina T.N."/>
        </authorList>
    </citation>
    <scope>NUCLEOTIDE SEQUENCE [LARGE SCALE GENOMIC DNA]</scope>
    <source>
        <strain evidence="4 5">HO-Geo1</strain>
    </source>
</reference>
<dbReference type="Proteomes" id="UP000297288">
    <property type="component" value="Unassembled WGS sequence"/>
</dbReference>
<dbReference type="InterPro" id="IPR050266">
    <property type="entry name" value="AB_hydrolase_sf"/>
</dbReference>
<dbReference type="EMBL" id="SRME01000001">
    <property type="protein sequence ID" value="TGG88657.1"/>
    <property type="molecule type" value="Genomic_DNA"/>
</dbReference>
<name>A0A4Z0W2F5_9BACT</name>
<dbReference type="AlphaFoldDB" id="A0A4Z0W2F5"/>
<organism evidence="4 5">
    <name type="scientific">Geotoga petraea</name>
    <dbReference type="NCBI Taxonomy" id="28234"/>
    <lineage>
        <taxon>Bacteria</taxon>
        <taxon>Thermotogati</taxon>
        <taxon>Thermotogota</taxon>
        <taxon>Thermotogae</taxon>
        <taxon>Petrotogales</taxon>
        <taxon>Petrotogaceae</taxon>
        <taxon>Geotoga</taxon>
    </lineage>
</organism>
<feature type="domain" description="AB hydrolase-1" evidence="3">
    <location>
        <begin position="26"/>
        <end position="244"/>
    </location>
</feature>
<dbReference type="PRINTS" id="PR00793">
    <property type="entry name" value="PROAMNOPTASE"/>
</dbReference>
<dbReference type="GO" id="GO:0006508">
    <property type="term" value="P:proteolysis"/>
    <property type="evidence" value="ECO:0007669"/>
    <property type="project" value="InterPro"/>
</dbReference>
<dbReference type="PANTHER" id="PTHR43798:SF33">
    <property type="entry name" value="HYDROLASE, PUTATIVE (AFU_ORTHOLOGUE AFUA_2G14860)-RELATED"/>
    <property type="match status" value="1"/>
</dbReference>
<dbReference type="Pfam" id="PF00561">
    <property type="entry name" value="Abhydrolase_1"/>
    <property type="match status" value="1"/>
</dbReference>
<dbReference type="GO" id="GO:0008233">
    <property type="term" value="F:peptidase activity"/>
    <property type="evidence" value="ECO:0007669"/>
    <property type="project" value="InterPro"/>
</dbReference>
<comment type="caution">
    <text evidence="4">The sequence shown here is derived from an EMBL/GenBank/DDBJ whole genome shotgun (WGS) entry which is preliminary data.</text>
</comment>
<dbReference type="PRINTS" id="PR00111">
    <property type="entry name" value="ABHYDROLASE"/>
</dbReference>
<dbReference type="SUPFAM" id="SSF53474">
    <property type="entry name" value="alpha/beta-Hydrolases"/>
    <property type="match status" value="1"/>
</dbReference>
<gene>
    <name evidence="4" type="ORF">E4650_00175</name>
</gene>
<evidence type="ECO:0000256" key="2">
    <source>
        <dbReference type="ARBA" id="ARBA00022801"/>
    </source>
</evidence>